<dbReference type="RefSeq" id="WP_005950061.1">
    <property type="nucleotide sequence ID" value="NZ_CP028104.1"/>
</dbReference>
<sequence>MAQVSTEKKLSLGLEKDFDREIRPRLDASKGNRLRKYCDWREIKGETRVLTRHSGGNYSNKAPYLLGSNDLQASKDANMTRELMNMEIAPRFIYGWEVLTAEQKMALEGRITGQEWFMDAIVRAMEIGEDIEIVKAIEAMDNFLPEENKMGDKLLPLYHAKNIELFKKLLVYSAGRFNGVSTEADVGAFMLIHSLDWASIVLRNGEGHIFASSEFSHMTDVRGVKTPTVCGVAIEQFDQLDKAYGAEGAQRDYIIKPGTIRICVNKNIAGASWVGSTKVESSDNLMNGDTFTMAVRKSIGAKGIDPKGFWIFECKSEKLNEITEVALGTEKNPTYSKTVAE</sequence>
<proteinExistence type="predicted"/>
<evidence type="ECO:0000313" key="1">
    <source>
        <dbReference type="EMBL" id="AVQ32646.1"/>
    </source>
</evidence>
<accession>A0ABM6U8C2</accession>
<dbReference type="EMBL" id="CP028104">
    <property type="protein sequence ID" value="AVQ32646.1"/>
    <property type="molecule type" value="Genomic_DNA"/>
</dbReference>
<dbReference type="Proteomes" id="UP000241238">
    <property type="component" value="Plasmid pFvar_27725"/>
</dbReference>
<reference evidence="2" key="1">
    <citation type="journal article" date="2018" name="MSphere">
        <title>Fusobacterium Genomics Using MinION and Illumina Sequencing Enables Genome Completion and Correction.</title>
        <authorList>
            <person name="Todd S.M."/>
            <person name="Settlage R.E."/>
            <person name="Lahmers K.K."/>
            <person name="Slade D.J."/>
        </authorList>
    </citation>
    <scope>NUCLEOTIDE SEQUENCE [LARGE SCALE GENOMIC DNA]</scope>
    <source>
        <strain evidence="2">ATCC 27725</strain>
    </source>
</reference>
<keyword evidence="1" id="KW-0614">Plasmid</keyword>
<keyword evidence="2" id="KW-1185">Reference proteome</keyword>
<name>A0ABM6U8C2_FUSVA</name>
<gene>
    <name evidence="1" type="ORF">C4N18_15475</name>
</gene>
<organism evidence="1 2">
    <name type="scientific">Fusobacterium varium ATCC 27725</name>
    <dbReference type="NCBI Taxonomy" id="469618"/>
    <lineage>
        <taxon>Bacteria</taxon>
        <taxon>Fusobacteriati</taxon>
        <taxon>Fusobacteriota</taxon>
        <taxon>Fusobacteriia</taxon>
        <taxon>Fusobacteriales</taxon>
        <taxon>Fusobacteriaceae</taxon>
        <taxon>Fusobacterium</taxon>
    </lineage>
</organism>
<evidence type="ECO:0000313" key="2">
    <source>
        <dbReference type="Proteomes" id="UP000241238"/>
    </source>
</evidence>
<dbReference type="GeneID" id="77469408"/>
<protein>
    <submittedName>
        <fullName evidence="1">Uncharacterized protein</fullName>
    </submittedName>
</protein>
<geneLocation type="plasmid" evidence="2">
    <name>pfvar_27725</name>
</geneLocation>